<organism evidence="9 10">
    <name type="scientific">Blastococcus jejuensis</name>
    <dbReference type="NCBI Taxonomy" id="351224"/>
    <lineage>
        <taxon>Bacteria</taxon>
        <taxon>Bacillati</taxon>
        <taxon>Actinomycetota</taxon>
        <taxon>Actinomycetes</taxon>
        <taxon>Geodermatophilales</taxon>
        <taxon>Geodermatophilaceae</taxon>
        <taxon>Blastococcus</taxon>
    </lineage>
</organism>
<dbReference type="Gene3D" id="1.20.5.100">
    <property type="entry name" value="Cytochrome c1, transmembrane anchor, C-terminal"/>
    <property type="match status" value="1"/>
</dbReference>
<dbReference type="InterPro" id="IPR017476">
    <property type="entry name" value="UDP-Glc/GDP-Man"/>
</dbReference>
<evidence type="ECO:0000256" key="7">
    <source>
        <dbReference type="PIRNR" id="PIRNR000124"/>
    </source>
</evidence>
<proteinExistence type="inferred from homology"/>
<evidence type="ECO:0000313" key="9">
    <source>
        <dbReference type="EMBL" id="GAA3180892.1"/>
    </source>
</evidence>
<dbReference type="InterPro" id="IPR028357">
    <property type="entry name" value="UDPglc_DH_bac"/>
</dbReference>
<dbReference type="InterPro" id="IPR001732">
    <property type="entry name" value="UDP-Glc/GDP-Man_DH_N"/>
</dbReference>
<dbReference type="Pfam" id="PF00984">
    <property type="entry name" value="UDPG_MGDP_dh"/>
    <property type="match status" value="1"/>
</dbReference>
<evidence type="ECO:0000256" key="5">
    <source>
        <dbReference type="ARBA" id="ARBA00023027"/>
    </source>
</evidence>
<protein>
    <recommendedName>
        <fullName evidence="3 7">UDP-glucose 6-dehydrogenase</fullName>
        <ecNumber evidence="3 7">1.1.1.22</ecNumber>
    </recommendedName>
</protein>
<dbReference type="SUPFAM" id="SSF48179">
    <property type="entry name" value="6-phosphogluconate dehydrogenase C-terminal domain-like"/>
    <property type="match status" value="1"/>
</dbReference>
<comment type="catalytic activity">
    <reaction evidence="6 7">
        <text>UDP-alpha-D-glucose + 2 NAD(+) + H2O = UDP-alpha-D-glucuronate + 2 NADH + 3 H(+)</text>
        <dbReference type="Rhea" id="RHEA:23596"/>
        <dbReference type="ChEBI" id="CHEBI:15377"/>
        <dbReference type="ChEBI" id="CHEBI:15378"/>
        <dbReference type="ChEBI" id="CHEBI:57540"/>
        <dbReference type="ChEBI" id="CHEBI:57945"/>
        <dbReference type="ChEBI" id="CHEBI:58052"/>
        <dbReference type="ChEBI" id="CHEBI:58885"/>
        <dbReference type="EC" id="1.1.1.22"/>
    </reaction>
</comment>
<dbReference type="InterPro" id="IPR014026">
    <property type="entry name" value="UDP-Glc/GDP-Man_DH_dimer"/>
</dbReference>
<name>A0ABP6PKG9_9ACTN</name>
<keyword evidence="4 7" id="KW-0560">Oxidoreductase</keyword>
<dbReference type="Pfam" id="PF03720">
    <property type="entry name" value="UDPG_MGDP_dh_C"/>
    <property type="match status" value="1"/>
</dbReference>
<evidence type="ECO:0000256" key="4">
    <source>
        <dbReference type="ARBA" id="ARBA00023002"/>
    </source>
</evidence>
<dbReference type="PANTHER" id="PTHR43750:SF3">
    <property type="entry name" value="UDP-GLUCOSE 6-DEHYDROGENASE TUAD"/>
    <property type="match status" value="1"/>
</dbReference>
<comment type="pathway">
    <text evidence="1">Nucleotide-sugar biosynthesis; UDP-alpha-D-glucuronate biosynthesis; UDP-alpha-D-glucuronate from UDP-alpha-D-glucose: step 1/1.</text>
</comment>
<sequence>MYERPGRRTRPEHNEWSTSVKISVIGCGYLGAVHAASMAELGHEVVGIDVDQDKVESLSQAKAPFYEPGFEELLGRTLATGRLRFSTDFGDARGSKVHFVCVGTPQKRSEYAADLRFVEGATESLLDVLAPGDLVVGKSTVPVGTAARLADLVSSKVPGAILAWNPEFLREGFAVQDTLEPDRLVYGIPDDVDGETARALLDEVYASIRERGTPQVVTDYATAEMVKTAANSFLATKISFINAMAELCEATGADVKQLADAIGYDDRIGRKFLNAGLGFGGGCLPKDIRAFMARAGELGADQALTFLREVDNINMRRRIRMVDLAREVCDGSLVGKRVAVLGAAFKPDSDDIRDSPALNVAAQLQLQGAVVRVTDPAAVENSRRLWPQLDYAATPEEAAERADAVLVLTEWKQYRELDPAAFGKVVKQKRVLDGRNALDRDAWTAAGWSYRALGRRHG</sequence>
<dbReference type="PIRSF" id="PIRSF000124">
    <property type="entry name" value="UDPglc_GDPman_dh"/>
    <property type="match status" value="1"/>
</dbReference>
<evidence type="ECO:0000313" key="10">
    <source>
        <dbReference type="Proteomes" id="UP001499924"/>
    </source>
</evidence>
<dbReference type="Proteomes" id="UP001499924">
    <property type="component" value="Unassembled WGS sequence"/>
</dbReference>
<dbReference type="InterPro" id="IPR014027">
    <property type="entry name" value="UDP-Glc/GDP-Man_DH_C"/>
</dbReference>
<dbReference type="EMBL" id="BAAAVV010000013">
    <property type="protein sequence ID" value="GAA3180892.1"/>
    <property type="molecule type" value="Genomic_DNA"/>
</dbReference>
<dbReference type="InterPro" id="IPR036220">
    <property type="entry name" value="UDP-Glc/GDP-Man_DH_C_sf"/>
</dbReference>
<dbReference type="PIRSF" id="PIRSF500134">
    <property type="entry name" value="UDPglc_DH_bac"/>
    <property type="match status" value="1"/>
</dbReference>
<dbReference type="EC" id="1.1.1.22" evidence="3 7"/>
<accession>A0ABP6PKG9</accession>
<dbReference type="SUPFAM" id="SSF52413">
    <property type="entry name" value="UDP-glucose/GDP-mannose dehydrogenase C-terminal domain"/>
    <property type="match status" value="1"/>
</dbReference>
<evidence type="ECO:0000256" key="3">
    <source>
        <dbReference type="ARBA" id="ARBA00012954"/>
    </source>
</evidence>
<evidence type="ECO:0000256" key="1">
    <source>
        <dbReference type="ARBA" id="ARBA00004701"/>
    </source>
</evidence>
<gene>
    <name evidence="9" type="ORF">GCM10010531_38820</name>
</gene>
<keyword evidence="5 7" id="KW-0520">NAD</keyword>
<dbReference type="NCBIfam" id="TIGR03026">
    <property type="entry name" value="NDP-sugDHase"/>
    <property type="match status" value="1"/>
</dbReference>
<dbReference type="SUPFAM" id="SSF51735">
    <property type="entry name" value="NAD(P)-binding Rossmann-fold domains"/>
    <property type="match status" value="1"/>
</dbReference>
<dbReference type="PANTHER" id="PTHR43750">
    <property type="entry name" value="UDP-GLUCOSE 6-DEHYDROGENASE TUAD"/>
    <property type="match status" value="1"/>
</dbReference>
<evidence type="ECO:0000256" key="2">
    <source>
        <dbReference type="ARBA" id="ARBA00006601"/>
    </source>
</evidence>
<evidence type="ECO:0000256" key="6">
    <source>
        <dbReference type="ARBA" id="ARBA00047473"/>
    </source>
</evidence>
<reference evidence="10" key="1">
    <citation type="journal article" date="2019" name="Int. J. Syst. Evol. Microbiol.">
        <title>The Global Catalogue of Microorganisms (GCM) 10K type strain sequencing project: providing services to taxonomists for standard genome sequencing and annotation.</title>
        <authorList>
            <consortium name="The Broad Institute Genomics Platform"/>
            <consortium name="The Broad Institute Genome Sequencing Center for Infectious Disease"/>
            <person name="Wu L."/>
            <person name="Ma J."/>
        </authorList>
    </citation>
    <scope>NUCLEOTIDE SEQUENCE [LARGE SCALE GENOMIC DNA]</scope>
    <source>
        <strain evidence="10">JCM 15614</strain>
    </source>
</reference>
<dbReference type="Pfam" id="PF03721">
    <property type="entry name" value="UDPG_MGDP_dh_N"/>
    <property type="match status" value="1"/>
</dbReference>
<evidence type="ECO:0000259" key="8">
    <source>
        <dbReference type="SMART" id="SM00984"/>
    </source>
</evidence>
<feature type="domain" description="UDP-glucose/GDP-mannose dehydrogenase C-terminal" evidence="8">
    <location>
        <begin position="339"/>
        <end position="440"/>
    </location>
</feature>
<dbReference type="InterPro" id="IPR008927">
    <property type="entry name" value="6-PGluconate_DH-like_C_sf"/>
</dbReference>
<comment type="caution">
    <text evidence="9">The sequence shown here is derived from an EMBL/GenBank/DDBJ whole genome shotgun (WGS) entry which is preliminary data.</text>
</comment>
<dbReference type="InterPro" id="IPR036291">
    <property type="entry name" value="NAD(P)-bd_dom_sf"/>
</dbReference>
<keyword evidence="10" id="KW-1185">Reference proteome</keyword>
<comment type="similarity">
    <text evidence="2 7">Belongs to the UDP-glucose/GDP-mannose dehydrogenase family.</text>
</comment>
<dbReference type="SMART" id="SM00984">
    <property type="entry name" value="UDPG_MGDP_dh_C"/>
    <property type="match status" value="1"/>
</dbReference>
<dbReference type="Gene3D" id="3.40.50.720">
    <property type="entry name" value="NAD(P)-binding Rossmann-like Domain"/>
    <property type="match status" value="2"/>
</dbReference>